<gene>
    <name evidence="1" type="ORF">S01H1_10090</name>
</gene>
<dbReference type="InterPro" id="IPR036866">
    <property type="entry name" value="RibonucZ/Hydroxyglut_hydro"/>
</dbReference>
<evidence type="ECO:0008006" key="2">
    <source>
        <dbReference type="Google" id="ProtNLM"/>
    </source>
</evidence>
<organism evidence="1">
    <name type="scientific">marine sediment metagenome</name>
    <dbReference type="NCBI Taxonomy" id="412755"/>
    <lineage>
        <taxon>unclassified sequences</taxon>
        <taxon>metagenomes</taxon>
        <taxon>ecological metagenomes</taxon>
    </lineage>
</organism>
<accession>X0SZ84</accession>
<proteinExistence type="predicted"/>
<name>X0SZ84_9ZZZZ</name>
<reference evidence="1" key="1">
    <citation type="journal article" date="2014" name="Front. Microbiol.">
        <title>High frequency of phylogenetically diverse reductive dehalogenase-homologous genes in deep subseafloor sedimentary metagenomes.</title>
        <authorList>
            <person name="Kawai M."/>
            <person name="Futagami T."/>
            <person name="Toyoda A."/>
            <person name="Takaki Y."/>
            <person name="Nishi S."/>
            <person name="Hori S."/>
            <person name="Arai W."/>
            <person name="Tsubouchi T."/>
            <person name="Morono Y."/>
            <person name="Uchiyama I."/>
            <person name="Ito T."/>
            <person name="Fujiyama A."/>
            <person name="Inagaki F."/>
            <person name="Takami H."/>
        </authorList>
    </citation>
    <scope>NUCLEOTIDE SEQUENCE</scope>
    <source>
        <strain evidence="1">Expedition CK06-06</strain>
    </source>
</reference>
<dbReference type="Gene3D" id="3.60.15.10">
    <property type="entry name" value="Ribonuclease Z/Hydroxyacylglutathione hydrolase-like"/>
    <property type="match status" value="1"/>
</dbReference>
<comment type="caution">
    <text evidence="1">The sequence shown here is derived from an EMBL/GenBank/DDBJ whole genome shotgun (WGS) entry which is preliminary data.</text>
</comment>
<sequence>MKDIQDYHMSPVIAASLAKEANVKKIVYVHVTPPLLTSKIEENYLLGVSEIFDGEVVLGQDNMTFKLKPKI</sequence>
<dbReference type="EMBL" id="BARS01005155">
    <property type="protein sequence ID" value="GAF69115.1"/>
    <property type="molecule type" value="Genomic_DNA"/>
</dbReference>
<evidence type="ECO:0000313" key="1">
    <source>
        <dbReference type="EMBL" id="GAF69115.1"/>
    </source>
</evidence>
<protein>
    <recommendedName>
        <fullName evidence="2">Metallo-beta-lactamase domain-containing protein</fullName>
    </recommendedName>
</protein>
<dbReference type="AlphaFoldDB" id="X0SZ84"/>